<dbReference type="Pfam" id="PF14223">
    <property type="entry name" value="Retrotran_gag_2"/>
    <property type="match status" value="1"/>
</dbReference>
<proteinExistence type="predicted"/>
<dbReference type="EMBL" id="DP000010">
    <property type="protein sequence ID" value="ABA94816.1"/>
    <property type="molecule type" value="Genomic_DNA"/>
</dbReference>
<dbReference type="SUPFAM" id="SSF57756">
    <property type="entry name" value="Retrovirus zinc finger-like domains"/>
    <property type="match status" value="1"/>
</dbReference>
<reference evidence="3" key="2">
    <citation type="submission" date="2005-04" db="EMBL/GenBank/DDBJ databases">
        <authorList>
            <person name="Buell C.R."/>
            <person name="Wing R.A."/>
            <person name="McCombie W.A."/>
            <person name="Ouyang S."/>
        </authorList>
    </citation>
    <scope>NUCLEOTIDE SEQUENCE</scope>
</reference>
<dbReference type="PANTHER" id="PTHR34676">
    <property type="entry name" value="DUF4219 DOMAIN-CONTAINING PROTEIN-RELATED"/>
    <property type="match status" value="1"/>
</dbReference>
<dbReference type="InterPro" id="IPR036875">
    <property type="entry name" value="Znf_CCHC_sf"/>
</dbReference>
<dbReference type="PROSITE" id="PS50158">
    <property type="entry name" value="ZF_CCHC"/>
    <property type="match status" value="1"/>
</dbReference>
<evidence type="ECO:0000256" key="1">
    <source>
        <dbReference type="PROSITE-ProRule" id="PRU00047"/>
    </source>
</evidence>
<reference evidence="3" key="1">
    <citation type="journal article" date="2005" name="BMC Biol.">
        <title>The sequence of rice chromosomes 11 and 12, rich in disease resistance genes and recent gene duplications.</title>
        <authorList>
            <consortium name="The rice chromosomes 11 and 12 sequencing consortia"/>
        </authorList>
    </citation>
    <scope>NUCLEOTIDE SEQUENCE [LARGE SCALE GENOMIC DNA]</scope>
</reference>
<gene>
    <name evidence="3" type="ordered locus">LOC_Os11g39980</name>
</gene>
<dbReference type="PANTHER" id="PTHR34676:SF17">
    <property type="entry name" value="OS06G0684500 PROTEIN"/>
    <property type="match status" value="1"/>
</dbReference>
<evidence type="ECO:0000259" key="2">
    <source>
        <dbReference type="PROSITE" id="PS50158"/>
    </source>
</evidence>
<dbReference type="GO" id="GO:0003676">
    <property type="term" value="F:nucleic acid binding"/>
    <property type="evidence" value="ECO:0007669"/>
    <property type="project" value="InterPro"/>
</dbReference>
<feature type="domain" description="CCHC-type" evidence="2">
    <location>
        <begin position="272"/>
        <end position="288"/>
    </location>
</feature>
<keyword evidence="1" id="KW-0862">Zinc</keyword>
<dbReference type="InterPro" id="IPR001878">
    <property type="entry name" value="Znf_CCHC"/>
</dbReference>
<name>Q2R190_ORYSJ</name>
<sequence length="370" mass="42515">MADKFSTKPHVFNGVDFPYWCDKMQSYIMAQDYDIWPKVAQPYEIPDQINTTALKTKFENNCKARNILLSGISRSDFDRVSHLKTGNEIWNALRNFHQGTSNIKELRKDIFKKDYIKFEMKSEEALDDYLARFNKILSNLRSVDSSYDVNYSQFEVSRHFLNGLDMSIWEMKVTSIQESVDMFCLTLDSLYTKLKTHEMNILSQKVDSKSSALVSSLDLGASSSNSVSLYSINALSDDQLESFEEEDLALAINKLSRAMNNVRLKKRGGRIRCFECGELDHIRSHCPKLGRDKKDDNGVKTKDNKPVTTFKGRRSKEALKKVLNQVYAAFEPASNGDIKSDEDKDKEEYISDFCFMAHGESESEIEDNEF</sequence>
<keyword evidence="1" id="KW-0863">Zinc-finger</keyword>
<evidence type="ECO:0000313" key="3">
    <source>
        <dbReference type="EMBL" id="ABA94816.1"/>
    </source>
</evidence>
<keyword evidence="1" id="KW-0479">Metal-binding</keyword>
<protein>
    <submittedName>
        <fullName evidence="3">Zinc knuckle family protein</fullName>
    </submittedName>
</protein>
<reference evidence="3" key="3">
    <citation type="submission" date="2006-01" db="EMBL/GenBank/DDBJ databases">
        <authorList>
            <person name="Buell R."/>
        </authorList>
    </citation>
    <scope>NUCLEOTIDE SEQUENCE</scope>
</reference>
<organism evidence="3">
    <name type="scientific">Oryza sativa subsp. japonica</name>
    <name type="common">Rice</name>
    <dbReference type="NCBI Taxonomy" id="39947"/>
    <lineage>
        <taxon>Eukaryota</taxon>
        <taxon>Viridiplantae</taxon>
        <taxon>Streptophyta</taxon>
        <taxon>Embryophyta</taxon>
        <taxon>Tracheophyta</taxon>
        <taxon>Spermatophyta</taxon>
        <taxon>Magnoliopsida</taxon>
        <taxon>Liliopsida</taxon>
        <taxon>Poales</taxon>
        <taxon>Poaceae</taxon>
        <taxon>BOP clade</taxon>
        <taxon>Oryzoideae</taxon>
        <taxon>Oryzeae</taxon>
        <taxon>Oryzinae</taxon>
        <taxon>Oryza</taxon>
        <taxon>Oryza sativa</taxon>
    </lineage>
</organism>
<accession>Q2R190</accession>
<dbReference type="AlphaFoldDB" id="Q2R190"/>
<dbReference type="GO" id="GO:0008270">
    <property type="term" value="F:zinc ion binding"/>
    <property type="evidence" value="ECO:0007669"/>
    <property type="project" value="UniProtKB-KW"/>
</dbReference>